<protein>
    <recommendedName>
        <fullName evidence="5">Acyl-[acyl-carrier-protein] hydrolase</fullName>
    </recommendedName>
</protein>
<dbReference type="InterPro" id="IPR029069">
    <property type="entry name" value="HotDog_dom_sf"/>
</dbReference>
<dbReference type="Pfam" id="PF04969">
    <property type="entry name" value="CS"/>
    <property type="match status" value="1"/>
</dbReference>
<dbReference type="Gene3D" id="2.60.40.790">
    <property type="match status" value="1"/>
</dbReference>
<reference evidence="3" key="1">
    <citation type="submission" date="2024-02" db="EMBL/GenBank/DDBJ databases">
        <authorList>
            <consortium name="ELIXIR-Norway"/>
            <consortium name="Elixir Norway"/>
        </authorList>
    </citation>
    <scope>NUCLEOTIDE SEQUENCE</scope>
</reference>
<feature type="domain" description="Acyl-ACP thioesterase-like C-terminal" evidence="2">
    <location>
        <begin position="179"/>
        <end position="252"/>
    </location>
</feature>
<accession>A0ABP0W6W1</accession>
<evidence type="ECO:0000259" key="2">
    <source>
        <dbReference type="Pfam" id="PF20791"/>
    </source>
</evidence>
<evidence type="ECO:0008006" key="5">
    <source>
        <dbReference type="Google" id="ProtNLM"/>
    </source>
</evidence>
<dbReference type="PANTHER" id="PTHR31727:SF5">
    <property type="entry name" value="ACYL-[ACYL-CARRIER-PROTEIN] HYDROLASE"/>
    <property type="match status" value="1"/>
</dbReference>
<dbReference type="InterPro" id="IPR008978">
    <property type="entry name" value="HSP20-like_chaperone"/>
</dbReference>
<evidence type="ECO:0000259" key="1">
    <source>
        <dbReference type="Pfam" id="PF04969"/>
    </source>
</evidence>
<dbReference type="InterPro" id="IPR007052">
    <property type="entry name" value="CS_dom"/>
</dbReference>
<organism evidence="3 4">
    <name type="scientific">Sphagnum jensenii</name>
    <dbReference type="NCBI Taxonomy" id="128206"/>
    <lineage>
        <taxon>Eukaryota</taxon>
        <taxon>Viridiplantae</taxon>
        <taxon>Streptophyta</taxon>
        <taxon>Embryophyta</taxon>
        <taxon>Bryophyta</taxon>
        <taxon>Sphagnophytina</taxon>
        <taxon>Sphagnopsida</taxon>
        <taxon>Sphagnales</taxon>
        <taxon>Sphagnaceae</taxon>
        <taxon>Sphagnum</taxon>
    </lineage>
</organism>
<feature type="domain" description="CS" evidence="1">
    <location>
        <begin position="46"/>
        <end position="102"/>
    </location>
</feature>
<dbReference type="Pfam" id="PF20791">
    <property type="entry name" value="Acyl-ACP_TE_C"/>
    <property type="match status" value="1"/>
</dbReference>
<gene>
    <name evidence="3" type="ORF">CSSPJE1EN1_LOCUS8030</name>
</gene>
<name>A0ABP0W6W1_9BRYO</name>
<keyword evidence="4" id="KW-1185">Reference proteome</keyword>
<dbReference type="EMBL" id="OZ020110">
    <property type="protein sequence ID" value="CAK9262552.1"/>
    <property type="molecule type" value="Genomic_DNA"/>
</dbReference>
<dbReference type="Gene3D" id="3.10.129.10">
    <property type="entry name" value="Hotdog Thioesterase"/>
    <property type="match status" value="1"/>
</dbReference>
<dbReference type="InterPro" id="IPR045023">
    <property type="entry name" value="FATA/B"/>
</dbReference>
<dbReference type="SUPFAM" id="SSF49764">
    <property type="entry name" value="HSP20-like chaperones"/>
    <property type="match status" value="1"/>
</dbReference>
<proteinExistence type="predicted"/>
<sequence length="391" mass="43866">MDTRMGVEMELKVVKKDLQFASGNSNTKVVDMVSPAPPYAPPAKFKYEWYQTTSLVVVCILAKAAEEENLKVHFSEHILGMVINLREPLPCMLQLPLFGKVNHPPPIQYTTIQNKGSENWAKKYNALEARICELEQKMNAMTLELKEDIASDANDETLLASVESSSYPFDIASKGAQWPKRGDLDMNQHVNNVKYVGWVMESVPVAVFENYELSSMTLKYRRQCNQSDALQSMCSPTSCTAKLEKEAEVEVNGAGCSYTAGSQTSIPDVAKCVLKRRYQKCPRIGHLDICRPSYGQKKGRESNWQFDSRPLKVGNRPLPEVRIGSAIRRSKDLDEGYNFCSDLVAIQARSRELWRFKVPGVPPGRFRDNFGTPFRESREFVPLGCGCGGAS</sequence>
<evidence type="ECO:0000313" key="4">
    <source>
        <dbReference type="Proteomes" id="UP001497444"/>
    </source>
</evidence>
<dbReference type="PANTHER" id="PTHR31727">
    <property type="entry name" value="OLEOYL-ACYL CARRIER PROTEIN THIOESTERASE 1, CHLOROPLASTIC"/>
    <property type="match status" value="1"/>
</dbReference>
<dbReference type="InterPro" id="IPR049427">
    <property type="entry name" value="Acyl-ACP_TE_C"/>
</dbReference>
<dbReference type="Proteomes" id="UP001497444">
    <property type="component" value="Chromosome 15"/>
</dbReference>
<evidence type="ECO:0000313" key="3">
    <source>
        <dbReference type="EMBL" id="CAK9262552.1"/>
    </source>
</evidence>
<dbReference type="SUPFAM" id="SSF54637">
    <property type="entry name" value="Thioesterase/thiol ester dehydrase-isomerase"/>
    <property type="match status" value="1"/>
</dbReference>